<evidence type="ECO:0000313" key="2">
    <source>
        <dbReference type="Proteomes" id="UP000571084"/>
    </source>
</evidence>
<dbReference type="EMBL" id="JACHHQ010000005">
    <property type="protein sequence ID" value="MBB5200814.1"/>
    <property type="molecule type" value="Genomic_DNA"/>
</dbReference>
<gene>
    <name evidence="1" type="ORF">HNR39_002656</name>
</gene>
<protein>
    <submittedName>
        <fullName evidence="1">ABC-type antimicrobial peptide transport system ATPase subunit</fullName>
    </submittedName>
</protein>
<comment type="caution">
    <text evidence="1">The sequence shown here is derived from an EMBL/GenBank/DDBJ whole genome shotgun (WGS) entry which is preliminary data.</text>
</comment>
<dbReference type="RefSeq" id="WP_168055737.1">
    <property type="nucleotide sequence ID" value="NZ_JAAOZT010000007.1"/>
</dbReference>
<accession>A0A840RVW5</accession>
<proteinExistence type="predicted"/>
<sequence>MTEKDTLERTRNINEMLKVQMFPELVKLMKAMLSDPSKQEILESQTLIINAERIIKADAAYDDFKLNNPD</sequence>
<keyword evidence="2" id="KW-1185">Reference proteome</keyword>
<organism evidence="1 2">
    <name type="scientific">Glaciimonas immobilis</name>
    <dbReference type="NCBI Taxonomy" id="728004"/>
    <lineage>
        <taxon>Bacteria</taxon>
        <taxon>Pseudomonadati</taxon>
        <taxon>Pseudomonadota</taxon>
        <taxon>Betaproteobacteria</taxon>
        <taxon>Burkholderiales</taxon>
        <taxon>Oxalobacteraceae</taxon>
        <taxon>Glaciimonas</taxon>
    </lineage>
</organism>
<name>A0A840RVW5_9BURK</name>
<reference evidence="1 2" key="1">
    <citation type="submission" date="2020-08" db="EMBL/GenBank/DDBJ databases">
        <title>Genomic Encyclopedia of Type Strains, Phase IV (KMG-IV): sequencing the most valuable type-strain genomes for metagenomic binning, comparative biology and taxonomic classification.</title>
        <authorList>
            <person name="Goeker M."/>
        </authorList>
    </citation>
    <scope>NUCLEOTIDE SEQUENCE [LARGE SCALE GENOMIC DNA]</scope>
    <source>
        <strain evidence="1 2">DSM 23240</strain>
    </source>
</reference>
<dbReference type="Proteomes" id="UP000571084">
    <property type="component" value="Unassembled WGS sequence"/>
</dbReference>
<dbReference type="AlphaFoldDB" id="A0A840RVW5"/>
<evidence type="ECO:0000313" key="1">
    <source>
        <dbReference type="EMBL" id="MBB5200814.1"/>
    </source>
</evidence>